<dbReference type="AlphaFoldDB" id="A0A2A9DNK2"/>
<dbReference type="STRING" id="1724.GCA_001044175_01284"/>
<comment type="caution">
    <text evidence="1">The sequence shown here is derived from an EMBL/GenBank/DDBJ whole genome shotgun (WGS) entry which is preliminary data.</text>
</comment>
<accession>A0A2A9DNK2</accession>
<protein>
    <submittedName>
        <fullName evidence="1">Uncharacterized protein</fullName>
    </submittedName>
</protein>
<dbReference type="OrthoDB" id="4414464at2"/>
<reference evidence="1 2" key="1">
    <citation type="submission" date="2017-10" db="EMBL/GenBank/DDBJ databases">
        <title>Sequencing the genomes of 1000 actinobacteria strains.</title>
        <authorList>
            <person name="Klenk H.-P."/>
        </authorList>
    </citation>
    <scope>NUCLEOTIDE SEQUENCE [LARGE SCALE GENOMIC DNA]</scope>
    <source>
        <strain evidence="1 2">DSM 20688</strain>
    </source>
</reference>
<evidence type="ECO:0000313" key="1">
    <source>
        <dbReference type="EMBL" id="PFG28327.1"/>
    </source>
</evidence>
<organism evidence="1 2">
    <name type="scientific">Corynebacterium renale</name>
    <dbReference type="NCBI Taxonomy" id="1724"/>
    <lineage>
        <taxon>Bacteria</taxon>
        <taxon>Bacillati</taxon>
        <taxon>Actinomycetota</taxon>
        <taxon>Actinomycetes</taxon>
        <taxon>Mycobacteriales</taxon>
        <taxon>Corynebacteriaceae</taxon>
        <taxon>Corynebacterium</taxon>
    </lineage>
</organism>
<dbReference type="RefSeq" id="WP_098389086.1">
    <property type="nucleotide sequence ID" value="NZ_LDYE01000003.1"/>
</dbReference>
<dbReference type="EMBL" id="PDJF01000001">
    <property type="protein sequence ID" value="PFG28327.1"/>
    <property type="molecule type" value="Genomic_DNA"/>
</dbReference>
<proteinExistence type="predicted"/>
<gene>
    <name evidence="1" type="ORF">ATK06_1434</name>
</gene>
<keyword evidence="2" id="KW-1185">Reference proteome</keyword>
<name>A0A2A9DNK2_9CORY</name>
<dbReference type="Proteomes" id="UP000221653">
    <property type="component" value="Unassembled WGS sequence"/>
</dbReference>
<evidence type="ECO:0000313" key="2">
    <source>
        <dbReference type="Proteomes" id="UP000221653"/>
    </source>
</evidence>
<sequence>MTIISPARPAQTRTRNSAHWQQVTQRAYAHAVLFIDRLPRHLRMDVETAMVEHLPSDALPAAPGTDVLEAQWFTRWERSDVPGCVRCRQVLTAPAEELARFRTALADIAPTATVGLKAC</sequence>